<proteinExistence type="predicted"/>
<dbReference type="PROSITE" id="PS50011">
    <property type="entry name" value="PROTEIN_KINASE_DOM"/>
    <property type="match status" value="1"/>
</dbReference>
<evidence type="ECO:0000256" key="6">
    <source>
        <dbReference type="ARBA" id="ARBA00022840"/>
    </source>
</evidence>
<keyword evidence="14" id="KW-1185">Reference proteome</keyword>
<dbReference type="PANTHER" id="PTHR43671:SF98">
    <property type="entry name" value="SERINE_THREONINE-PROTEIN KINASE NEK11"/>
    <property type="match status" value="1"/>
</dbReference>
<keyword evidence="9" id="KW-0040">ANK repeat</keyword>
<dbReference type="PROSITE" id="PS50088">
    <property type="entry name" value="ANK_REPEAT"/>
    <property type="match status" value="2"/>
</dbReference>
<dbReference type="Gene3D" id="1.10.510.10">
    <property type="entry name" value="Transferase(Phosphotransferase) domain 1"/>
    <property type="match status" value="1"/>
</dbReference>
<name>A0AAE0NHX3_9PEZI</name>
<protein>
    <recommendedName>
        <fullName evidence="1">non-specific serine/threonine protein kinase</fullName>
        <ecNumber evidence="1">2.7.11.1</ecNumber>
    </recommendedName>
</protein>
<keyword evidence="11" id="KW-0732">Signal</keyword>
<dbReference type="InterPro" id="IPR002110">
    <property type="entry name" value="Ankyrin_rpt"/>
</dbReference>
<dbReference type="GO" id="GO:0004674">
    <property type="term" value="F:protein serine/threonine kinase activity"/>
    <property type="evidence" value="ECO:0007669"/>
    <property type="project" value="UniProtKB-KW"/>
</dbReference>
<evidence type="ECO:0000256" key="9">
    <source>
        <dbReference type="PROSITE-ProRule" id="PRU00023"/>
    </source>
</evidence>
<dbReference type="AlphaFoldDB" id="A0AAE0NHX3"/>
<sequence length="1002" mass="108121">MAPFRTFLMQTASIVSILSTSCASAALGPTVPYGRPAVVSASNGTLDLFVIAGSGDGYVTSTGSDPAIQSTQFSAWRSLPFLDVPSEANLTAIVDDSKIERVFVVASNGTIHTLSFRHSDHTIGDSWRPIGGLETRPGSTIAAIMFDKKVQLVAVGIDGHVAATSLTVANDTSISEAPTWSTIGDVKTTNIATTGISVTNDGRVHAFVTGNDGLTYAAERNQTSDIWSAWERIAAGQAAPGAAISAVSRSVGQLDVWAVGLNDVVWTAAKHPGDTSWRGWWEMPGFTTLPGIEVGAISRQVDTLDVFCPDSTALRIYRNWWPGTGINGWFGAWKHSNSGLSLLGTSVVLVSKAPGTVDAIVTGTDGNLFHETSLSIDGGFCGWWLVGEKPLTATCDGAGTGTSNGGGQGGGGSPSSGGEGSPSGTASPLVGDFGGHAALKSRYIAPSNSLLNQRTKGSRFRRMQRSTTNRPTQIIKMDIRFLDDSARSDPLYVNLEYLGEGGQAKVYKVKRVNDRLIMACKEIIVTLDATELHLIKRELESWAMINRKKYIAEYYDASWGPATNSIRLYMPLYKGGDLHKVLETALMEKQPLHPIVTSLCANEIAQGVQECHERDIIHRDLKPENVLLSSPFKLNTQLWKAAKGEFLTSTEKRELAAFLRARTTGIPWCHVADFGMAKITSKLLGNSHHGTRATFGQMGTPGFIAPETIDLTGTNAAKFTSKSDVYGLGCLIYCLCEGSPPFPHRVEPSKRVYKPISAQYPQQFRSLVERCVSLSPASRPGIRELTSDLKRLHKQILAENHWVDEFLSSNSALPLSPSSQSRPTRSRSPDTMMSLNNQLLEACKEGDAESARAALSAGASTSAVGSEQFYRYSPLHYAAKGGFVNVMEVILEYGVDINMKTPTLGGTALHIAVIGGHYDAVDYLISMNAFVNAKTKQHMTPIWGAVLPEGGKFDEVMLLKLLSRGADINAPNNKGWTILHGLAVEKDEDYVERMRVFLRGRK</sequence>
<evidence type="ECO:0000256" key="1">
    <source>
        <dbReference type="ARBA" id="ARBA00012513"/>
    </source>
</evidence>
<feature type="repeat" description="ANK" evidence="9">
    <location>
        <begin position="870"/>
        <end position="902"/>
    </location>
</feature>
<dbReference type="EC" id="2.7.11.1" evidence="1"/>
<feature type="domain" description="Protein kinase" evidence="12">
    <location>
        <begin position="492"/>
        <end position="796"/>
    </location>
</feature>
<reference evidence="13" key="2">
    <citation type="submission" date="2023-06" db="EMBL/GenBank/DDBJ databases">
        <authorList>
            <consortium name="Lawrence Berkeley National Laboratory"/>
            <person name="Haridas S."/>
            <person name="Hensen N."/>
            <person name="Bonometti L."/>
            <person name="Westerberg I."/>
            <person name="Brannstrom I.O."/>
            <person name="Guillou S."/>
            <person name="Cros-Aarteil S."/>
            <person name="Calhoun S."/>
            <person name="Kuo A."/>
            <person name="Mondo S."/>
            <person name="Pangilinan J."/>
            <person name="Riley R."/>
            <person name="LaButti K."/>
            <person name="Andreopoulos B."/>
            <person name="Lipzen A."/>
            <person name="Chen C."/>
            <person name="Yanf M."/>
            <person name="Daum C."/>
            <person name="Ng V."/>
            <person name="Clum A."/>
            <person name="Steindorff A."/>
            <person name="Ohm R."/>
            <person name="Martin F."/>
            <person name="Silar P."/>
            <person name="Natvig D."/>
            <person name="Lalanne C."/>
            <person name="Gautier V."/>
            <person name="Ament-velasquez S.L."/>
            <person name="Kruys A."/>
            <person name="Hutchinson M.I."/>
            <person name="Powell A.J."/>
            <person name="Barry K."/>
            <person name="Miller A.N."/>
            <person name="Grigoriev I.V."/>
            <person name="Debuchy R."/>
            <person name="Gladieux P."/>
            <person name="Thoren M.H."/>
            <person name="Johannesson H."/>
        </authorList>
    </citation>
    <scope>NUCLEOTIDE SEQUENCE</scope>
    <source>
        <strain evidence="13">CBS 232.78</strain>
    </source>
</reference>
<dbReference type="PANTHER" id="PTHR43671">
    <property type="entry name" value="SERINE/THREONINE-PROTEIN KINASE NEK"/>
    <property type="match status" value="1"/>
</dbReference>
<keyword evidence="4" id="KW-0547">Nucleotide-binding</keyword>
<feature type="signal peptide" evidence="11">
    <location>
        <begin position="1"/>
        <end position="25"/>
    </location>
</feature>
<dbReference type="PROSITE" id="PS00108">
    <property type="entry name" value="PROTEIN_KINASE_ST"/>
    <property type="match status" value="1"/>
</dbReference>
<evidence type="ECO:0000256" key="3">
    <source>
        <dbReference type="ARBA" id="ARBA00022679"/>
    </source>
</evidence>
<evidence type="ECO:0000256" key="5">
    <source>
        <dbReference type="ARBA" id="ARBA00022777"/>
    </source>
</evidence>
<evidence type="ECO:0000256" key="8">
    <source>
        <dbReference type="ARBA" id="ARBA00048679"/>
    </source>
</evidence>
<dbReference type="Pfam" id="PF12796">
    <property type="entry name" value="Ank_2"/>
    <property type="match status" value="1"/>
</dbReference>
<dbReference type="EMBL" id="JAULSW010000005">
    <property type="protein sequence ID" value="KAK3381770.1"/>
    <property type="molecule type" value="Genomic_DNA"/>
</dbReference>
<feature type="compositionally biased region" description="Gly residues" evidence="10">
    <location>
        <begin position="398"/>
        <end position="421"/>
    </location>
</feature>
<dbReference type="Proteomes" id="UP001285441">
    <property type="component" value="Unassembled WGS sequence"/>
</dbReference>
<dbReference type="SUPFAM" id="SSF56112">
    <property type="entry name" value="Protein kinase-like (PK-like)"/>
    <property type="match status" value="1"/>
</dbReference>
<dbReference type="GO" id="GO:0005634">
    <property type="term" value="C:nucleus"/>
    <property type="evidence" value="ECO:0007669"/>
    <property type="project" value="TreeGrafter"/>
</dbReference>
<dbReference type="SMART" id="SM00248">
    <property type="entry name" value="ANK"/>
    <property type="match status" value="4"/>
</dbReference>
<keyword evidence="5" id="KW-0418">Kinase</keyword>
<dbReference type="Pfam" id="PF00069">
    <property type="entry name" value="Pkinase"/>
    <property type="match status" value="1"/>
</dbReference>
<dbReference type="InterPro" id="IPR008271">
    <property type="entry name" value="Ser/Thr_kinase_AS"/>
</dbReference>
<keyword evidence="6" id="KW-0067">ATP-binding</keyword>
<dbReference type="SUPFAM" id="SSF48403">
    <property type="entry name" value="Ankyrin repeat"/>
    <property type="match status" value="1"/>
</dbReference>
<gene>
    <name evidence="13" type="ORF">B0H63DRAFT_451072</name>
</gene>
<dbReference type="InterPro" id="IPR000719">
    <property type="entry name" value="Prot_kinase_dom"/>
</dbReference>
<evidence type="ECO:0000313" key="13">
    <source>
        <dbReference type="EMBL" id="KAK3381770.1"/>
    </source>
</evidence>
<dbReference type="PROSITE" id="PS51257">
    <property type="entry name" value="PROKAR_LIPOPROTEIN"/>
    <property type="match status" value="1"/>
</dbReference>
<evidence type="ECO:0000256" key="11">
    <source>
        <dbReference type="SAM" id="SignalP"/>
    </source>
</evidence>
<dbReference type="GO" id="GO:0005524">
    <property type="term" value="F:ATP binding"/>
    <property type="evidence" value="ECO:0007669"/>
    <property type="project" value="UniProtKB-KW"/>
</dbReference>
<feature type="repeat" description="ANK" evidence="9">
    <location>
        <begin position="904"/>
        <end position="936"/>
    </location>
</feature>
<dbReference type="InterPro" id="IPR011009">
    <property type="entry name" value="Kinase-like_dom_sf"/>
</dbReference>
<evidence type="ECO:0000313" key="14">
    <source>
        <dbReference type="Proteomes" id="UP001285441"/>
    </source>
</evidence>
<keyword evidence="3" id="KW-0808">Transferase</keyword>
<evidence type="ECO:0000256" key="4">
    <source>
        <dbReference type="ARBA" id="ARBA00022741"/>
    </source>
</evidence>
<dbReference type="InterPro" id="IPR036770">
    <property type="entry name" value="Ankyrin_rpt-contain_sf"/>
</dbReference>
<dbReference type="Gene3D" id="3.30.200.20">
    <property type="entry name" value="Phosphorylase Kinase, domain 1"/>
    <property type="match status" value="1"/>
</dbReference>
<comment type="catalytic activity">
    <reaction evidence="7">
        <text>L-threonyl-[protein] + ATP = O-phospho-L-threonyl-[protein] + ADP + H(+)</text>
        <dbReference type="Rhea" id="RHEA:46608"/>
        <dbReference type="Rhea" id="RHEA-COMP:11060"/>
        <dbReference type="Rhea" id="RHEA-COMP:11605"/>
        <dbReference type="ChEBI" id="CHEBI:15378"/>
        <dbReference type="ChEBI" id="CHEBI:30013"/>
        <dbReference type="ChEBI" id="CHEBI:30616"/>
        <dbReference type="ChEBI" id="CHEBI:61977"/>
        <dbReference type="ChEBI" id="CHEBI:456216"/>
        <dbReference type="EC" id="2.7.11.1"/>
    </reaction>
</comment>
<accession>A0AAE0NHX3</accession>
<evidence type="ECO:0000259" key="12">
    <source>
        <dbReference type="PROSITE" id="PS50011"/>
    </source>
</evidence>
<feature type="region of interest" description="Disordered" evidence="10">
    <location>
        <begin position="397"/>
        <end position="427"/>
    </location>
</feature>
<keyword evidence="2" id="KW-0723">Serine/threonine-protein kinase</keyword>
<evidence type="ECO:0000256" key="2">
    <source>
        <dbReference type="ARBA" id="ARBA00022527"/>
    </source>
</evidence>
<feature type="chain" id="PRO_5042171440" description="non-specific serine/threonine protein kinase" evidence="11">
    <location>
        <begin position="26"/>
        <end position="1002"/>
    </location>
</feature>
<dbReference type="InterPro" id="IPR050660">
    <property type="entry name" value="NEK_Ser/Thr_kinase"/>
</dbReference>
<organism evidence="13 14">
    <name type="scientific">Podospora didyma</name>
    <dbReference type="NCBI Taxonomy" id="330526"/>
    <lineage>
        <taxon>Eukaryota</taxon>
        <taxon>Fungi</taxon>
        <taxon>Dikarya</taxon>
        <taxon>Ascomycota</taxon>
        <taxon>Pezizomycotina</taxon>
        <taxon>Sordariomycetes</taxon>
        <taxon>Sordariomycetidae</taxon>
        <taxon>Sordariales</taxon>
        <taxon>Podosporaceae</taxon>
        <taxon>Podospora</taxon>
    </lineage>
</organism>
<dbReference type="Gene3D" id="2.120.10.70">
    <property type="entry name" value="Fucose-specific lectin"/>
    <property type="match status" value="2"/>
</dbReference>
<evidence type="ECO:0000256" key="10">
    <source>
        <dbReference type="SAM" id="MobiDB-lite"/>
    </source>
</evidence>
<dbReference type="PROSITE" id="PS50297">
    <property type="entry name" value="ANK_REP_REGION"/>
    <property type="match status" value="2"/>
</dbReference>
<dbReference type="SUPFAM" id="SSF89372">
    <property type="entry name" value="Fucose-specific lectin"/>
    <property type="match status" value="1"/>
</dbReference>
<dbReference type="SMART" id="SM00220">
    <property type="entry name" value="S_TKc"/>
    <property type="match status" value="1"/>
</dbReference>
<comment type="catalytic activity">
    <reaction evidence="8">
        <text>L-seryl-[protein] + ATP = O-phospho-L-seryl-[protein] + ADP + H(+)</text>
        <dbReference type="Rhea" id="RHEA:17989"/>
        <dbReference type="Rhea" id="RHEA-COMP:9863"/>
        <dbReference type="Rhea" id="RHEA-COMP:11604"/>
        <dbReference type="ChEBI" id="CHEBI:15378"/>
        <dbReference type="ChEBI" id="CHEBI:29999"/>
        <dbReference type="ChEBI" id="CHEBI:30616"/>
        <dbReference type="ChEBI" id="CHEBI:83421"/>
        <dbReference type="ChEBI" id="CHEBI:456216"/>
        <dbReference type="EC" id="2.7.11.1"/>
    </reaction>
</comment>
<comment type="caution">
    <text evidence="13">The sequence shown here is derived from an EMBL/GenBank/DDBJ whole genome shotgun (WGS) entry which is preliminary data.</text>
</comment>
<reference evidence="13" key="1">
    <citation type="journal article" date="2023" name="Mol. Phylogenet. Evol.">
        <title>Genome-scale phylogeny and comparative genomics of the fungal order Sordariales.</title>
        <authorList>
            <person name="Hensen N."/>
            <person name="Bonometti L."/>
            <person name="Westerberg I."/>
            <person name="Brannstrom I.O."/>
            <person name="Guillou S."/>
            <person name="Cros-Aarteil S."/>
            <person name="Calhoun S."/>
            <person name="Haridas S."/>
            <person name="Kuo A."/>
            <person name="Mondo S."/>
            <person name="Pangilinan J."/>
            <person name="Riley R."/>
            <person name="LaButti K."/>
            <person name="Andreopoulos B."/>
            <person name="Lipzen A."/>
            <person name="Chen C."/>
            <person name="Yan M."/>
            <person name="Daum C."/>
            <person name="Ng V."/>
            <person name="Clum A."/>
            <person name="Steindorff A."/>
            <person name="Ohm R.A."/>
            <person name="Martin F."/>
            <person name="Silar P."/>
            <person name="Natvig D.O."/>
            <person name="Lalanne C."/>
            <person name="Gautier V."/>
            <person name="Ament-Velasquez S.L."/>
            <person name="Kruys A."/>
            <person name="Hutchinson M.I."/>
            <person name="Powell A.J."/>
            <person name="Barry K."/>
            <person name="Miller A.N."/>
            <person name="Grigoriev I.V."/>
            <person name="Debuchy R."/>
            <person name="Gladieux P."/>
            <person name="Hiltunen Thoren M."/>
            <person name="Johannesson H."/>
        </authorList>
    </citation>
    <scope>NUCLEOTIDE SEQUENCE</scope>
    <source>
        <strain evidence="13">CBS 232.78</strain>
    </source>
</reference>
<dbReference type="Gene3D" id="1.25.40.20">
    <property type="entry name" value="Ankyrin repeat-containing domain"/>
    <property type="match status" value="1"/>
</dbReference>
<evidence type="ECO:0000256" key="7">
    <source>
        <dbReference type="ARBA" id="ARBA00047899"/>
    </source>
</evidence>
<dbReference type="CDD" id="cd00180">
    <property type="entry name" value="PKc"/>
    <property type="match status" value="1"/>
</dbReference>